<evidence type="ECO:0000259" key="2">
    <source>
        <dbReference type="PROSITE" id="PS51253"/>
    </source>
</evidence>
<dbReference type="Proteomes" id="UP000434957">
    <property type="component" value="Unassembled WGS sequence"/>
</dbReference>
<dbReference type="AlphaFoldDB" id="A0A6A4AXK8"/>
<dbReference type="GO" id="GO:0005634">
    <property type="term" value="C:nucleus"/>
    <property type="evidence" value="ECO:0007669"/>
    <property type="project" value="TreeGrafter"/>
</dbReference>
<dbReference type="InterPro" id="IPR036397">
    <property type="entry name" value="RNaseH_sf"/>
</dbReference>
<evidence type="ECO:0000313" key="3">
    <source>
        <dbReference type="EMBL" id="KAE9262928.1"/>
    </source>
</evidence>
<name>A0A6A4AXK8_9STRA</name>
<evidence type="ECO:0000313" key="4">
    <source>
        <dbReference type="Proteomes" id="UP000434957"/>
    </source>
</evidence>
<gene>
    <name evidence="3" type="ORF">PR003_g33351</name>
</gene>
<evidence type="ECO:0000256" key="1">
    <source>
        <dbReference type="ARBA" id="ARBA00023125"/>
    </source>
</evidence>
<keyword evidence="4" id="KW-1185">Reference proteome</keyword>
<dbReference type="Pfam" id="PF03184">
    <property type="entry name" value="DDE_1"/>
    <property type="match status" value="1"/>
</dbReference>
<dbReference type="EMBL" id="QXFT01009292">
    <property type="protein sequence ID" value="KAE9262928.1"/>
    <property type="molecule type" value="Genomic_DNA"/>
</dbReference>
<feature type="non-terminal residue" evidence="3">
    <location>
        <position position="290"/>
    </location>
</feature>
<dbReference type="Gene3D" id="3.30.420.10">
    <property type="entry name" value="Ribonuclease H-like superfamily/Ribonuclease H"/>
    <property type="match status" value="1"/>
</dbReference>
<dbReference type="PANTHER" id="PTHR19303:SF73">
    <property type="entry name" value="PROTEIN PDC2"/>
    <property type="match status" value="1"/>
</dbReference>
<accession>A0A6A4AXK8</accession>
<comment type="caution">
    <text evidence="3">The sequence shown here is derived from an EMBL/GenBank/DDBJ whole genome shotgun (WGS) entry which is preliminary data.</text>
</comment>
<feature type="domain" description="HTH CENPB-type" evidence="2">
    <location>
        <begin position="21"/>
        <end position="96"/>
    </location>
</feature>
<dbReference type="PANTHER" id="PTHR19303">
    <property type="entry name" value="TRANSPOSON"/>
    <property type="match status" value="1"/>
</dbReference>
<reference evidence="3 4" key="1">
    <citation type="submission" date="2018-08" db="EMBL/GenBank/DDBJ databases">
        <title>Genomic investigation of the strawberry pathogen Phytophthora fragariae indicates pathogenicity is determined by transcriptional variation in three key races.</title>
        <authorList>
            <person name="Adams T.M."/>
            <person name="Armitage A.D."/>
            <person name="Sobczyk M.K."/>
            <person name="Bates H.J."/>
            <person name="Dunwell J.M."/>
            <person name="Nellist C.F."/>
            <person name="Harrison R.J."/>
        </authorList>
    </citation>
    <scope>NUCLEOTIDE SEQUENCE [LARGE SCALE GENOMIC DNA]</scope>
    <source>
        <strain evidence="3 4">SCRP333</strain>
    </source>
</reference>
<dbReference type="InterPro" id="IPR006600">
    <property type="entry name" value="HTH_CenpB_DNA-bd_dom"/>
</dbReference>
<dbReference type="GO" id="GO:0003677">
    <property type="term" value="F:DNA binding"/>
    <property type="evidence" value="ECO:0007669"/>
    <property type="project" value="UniProtKB-KW"/>
</dbReference>
<proteinExistence type="predicted"/>
<keyword evidence="1" id="KW-0238">DNA-binding</keyword>
<dbReference type="InterPro" id="IPR050863">
    <property type="entry name" value="CenT-Element_Derived"/>
</dbReference>
<protein>
    <recommendedName>
        <fullName evidence="2">HTH CENPB-type domain-containing protein</fullName>
    </recommendedName>
</protein>
<dbReference type="InterPro" id="IPR004875">
    <property type="entry name" value="DDE_SF_endonuclease_dom"/>
</dbReference>
<dbReference type="PROSITE" id="PS51253">
    <property type="entry name" value="HTH_CENPB"/>
    <property type="match status" value="1"/>
</dbReference>
<organism evidence="3 4">
    <name type="scientific">Phytophthora rubi</name>
    <dbReference type="NCBI Taxonomy" id="129364"/>
    <lineage>
        <taxon>Eukaryota</taxon>
        <taxon>Sar</taxon>
        <taxon>Stramenopiles</taxon>
        <taxon>Oomycota</taxon>
        <taxon>Peronosporomycetes</taxon>
        <taxon>Peronosporales</taxon>
        <taxon>Peronosporaceae</taxon>
        <taxon>Phytophthora</taxon>
    </lineage>
</organism>
<sequence length="290" mass="32721">MVSRVLRQEPVLQTLTPDELQRRRTQQQHVAALDAMMVEAIAFFEDGHVALNGRLIIWLARRCADRLQIPMAARPRFTRGGWLRHFMRRHGIRSRRAHGEIGSVDMPAARAAALELRKIIAAYHPDDVYNMDEAANFYRALPRRSLCLRAAPALKQRKVRVTMVVAANASGTHKLPLTILSTARRPRWLHAMPAGLEYVGTCKGWMTTVVFRQWLEQLNTDMAAAGHSILLLVDNAPSHKAPAVAMSNVWLEFLPPNTTAAIQPMDQGVIAQLKAQVMDRQTEAIMQRFM</sequence>